<organism evidence="1">
    <name type="scientific">Alexandrium monilatum</name>
    <dbReference type="NCBI Taxonomy" id="311494"/>
    <lineage>
        <taxon>Eukaryota</taxon>
        <taxon>Sar</taxon>
        <taxon>Alveolata</taxon>
        <taxon>Dinophyceae</taxon>
        <taxon>Gonyaulacales</taxon>
        <taxon>Pyrocystaceae</taxon>
        <taxon>Alexandrium</taxon>
    </lineage>
</organism>
<dbReference type="EMBL" id="HBNR01078330">
    <property type="protein sequence ID" value="CAE4654895.1"/>
    <property type="molecule type" value="Transcribed_RNA"/>
</dbReference>
<reference evidence="1" key="1">
    <citation type="submission" date="2021-01" db="EMBL/GenBank/DDBJ databases">
        <authorList>
            <person name="Corre E."/>
            <person name="Pelletier E."/>
            <person name="Niang G."/>
            <person name="Scheremetjew M."/>
            <person name="Finn R."/>
            <person name="Kale V."/>
            <person name="Holt S."/>
            <person name="Cochrane G."/>
            <person name="Meng A."/>
            <person name="Brown T."/>
            <person name="Cohen L."/>
        </authorList>
    </citation>
    <scope>NUCLEOTIDE SEQUENCE</scope>
    <source>
        <strain evidence="1">CCMP3105</strain>
    </source>
</reference>
<proteinExistence type="predicted"/>
<protein>
    <submittedName>
        <fullName evidence="1">Uncharacterized protein</fullName>
    </submittedName>
</protein>
<evidence type="ECO:0000313" key="1">
    <source>
        <dbReference type="EMBL" id="CAE4654895.1"/>
    </source>
</evidence>
<dbReference type="AlphaFoldDB" id="A0A7S4STP9"/>
<gene>
    <name evidence="1" type="ORF">AMON00008_LOCUS55814</name>
</gene>
<name>A0A7S4STP9_9DINO</name>
<sequence length="120" mass="12162">MMETTAADPTGRRPHETMRIAPLTLLAWVGVGDCAGDGDWAGVGDCVGEGAGVGAEVGVDAVDGGGVPPAQFVARPETVARASSLMDAGGNDVPSHWAAWKNKWVVLPQSAGPQGCRPAL</sequence>
<accession>A0A7S4STP9</accession>